<gene>
    <name evidence="4" type="ORF">L195_g044914</name>
</gene>
<evidence type="ECO:0000256" key="1">
    <source>
        <dbReference type="PROSITE-ProRule" id="PRU00047"/>
    </source>
</evidence>
<dbReference type="InterPro" id="IPR025558">
    <property type="entry name" value="DUF4283"/>
</dbReference>
<feature type="compositionally biased region" description="Polar residues" evidence="2">
    <location>
        <begin position="251"/>
        <end position="264"/>
    </location>
</feature>
<dbReference type="Pfam" id="PF14392">
    <property type="entry name" value="zf-CCHC_4"/>
    <property type="match status" value="1"/>
</dbReference>
<sequence length="299" mass="34286">MDLNMEGLTLEEEGMTLNLEVDADAIKILDHCLIGRIMTDKQIRFQVLEERLEYLWQPVKGFAVIPLDQGKYLFQFYHKLDVENVLEKGPWSYDNCMIILQRIAPGTVPKDVALDKMEIWIQVHNLPFGFIQEKVGKTIGRYLGELTEYDAKNDLHSKFMRIRVKIDVNLPLKKDWKVRSQGGDWVTVNFKYERLGTFCFMCGVVGHTDKKCSKLFELEVDDGVRGWGNDIKSEKRRGGATMNKWPKENPAAQQRKSNDINGDSGNRGKNRHKATNSETNNDGVNVNYEENSAIISVGR</sequence>
<feature type="region of interest" description="Disordered" evidence="2">
    <location>
        <begin position="229"/>
        <end position="285"/>
    </location>
</feature>
<evidence type="ECO:0000256" key="2">
    <source>
        <dbReference type="SAM" id="MobiDB-lite"/>
    </source>
</evidence>
<proteinExistence type="predicted"/>
<dbReference type="PANTHER" id="PTHR31286:SF153">
    <property type="entry name" value="DUF4283 DOMAIN PROTEIN"/>
    <property type="match status" value="1"/>
</dbReference>
<accession>A0A2K3MDD6</accession>
<dbReference type="InterPro" id="IPR025836">
    <property type="entry name" value="Zn_knuckle_CX2CX4HX4C"/>
</dbReference>
<dbReference type="EMBL" id="ASHM01057720">
    <property type="protein sequence ID" value="PNX88800.1"/>
    <property type="molecule type" value="Genomic_DNA"/>
</dbReference>
<protein>
    <submittedName>
        <fullName evidence="4">Cysteine desulfurase mitochondrial-like</fullName>
    </submittedName>
</protein>
<feature type="non-terminal residue" evidence="4">
    <location>
        <position position="299"/>
    </location>
</feature>
<keyword evidence="1" id="KW-0479">Metal-binding</keyword>
<keyword evidence="1" id="KW-0863">Zinc-finger</keyword>
<dbReference type="AlphaFoldDB" id="A0A2K3MDD6"/>
<dbReference type="Pfam" id="PF14111">
    <property type="entry name" value="DUF4283"/>
    <property type="match status" value="1"/>
</dbReference>
<dbReference type="PANTHER" id="PTHR31286">
    <property type="entry name" value="GLYCINE-RICH CELL WALL STRUCTURAL PROTEIN 1.8-LIKE"/>
    <property type="match status" value="1"/>
</dbReference>
<reference evidence="4 5" key="1">
    <citation type="journal article" date="2014" name="Am. J. Bot.">
        <title>Genome assembly and annotation for red clover (Trifolium pratense; Fabaceae).</title>
        <authorList>
            <person name="Istvanek J."/>
            <person name="Jaros M."/>
            <person name="Krenek A."/>
            <person name="Repkova J."/>
        </authorList>
    </citation>
    <scope>NUCLEOTIDE SEQUENCE [LARGE SCALE GENOMIC DNA]</scope>
    <source>
        <strain evidence="5">cv. Tatra</strain>
        <tissue evidence="4">Young leaves</tissue>
    </source>
</reference>
<keyword evidence="1" id="KW-0862">Zinc</keyword>
<dbReference type="InterPro" id="IPR001878">
    <property type="entry name" value="Znf_CCHC"/>
</dbReference>
<dbReference type="STRING" id="57577.A0A2K3MDD6"/>
<evidence type="ECO:0000313" key="4">
    <source>
        <dbReference type="EMBL" id="PNX88800.1"/>
    </source>
</evidence>
<feature type="compositionally biased region" description="Polar residues" evidence="2">
    <location>
        <begin position="276"/>
        <end position="285"/>
    </location>
</feature>
<dbReference type="InterPro" id="IPR040256">
    <property type="entry name" value="At4g02000-like"/>
</dbReference>
<reference evidence="4 5" key="2">
    <citation type="journal article" date="2017" name="Front. Plant Sci.">
        <title>Gene Classification and Mining of Molecular Markers Useful in Red Clover (Trifolium pratense) Breeding.</title>
        <authorList>
            <person name="Istvanek J."/>
            <person name="Dluhosova J."/>
            <person name="Dluhos P."/>
            <person name="Patkova L."/>
            <person name="Nedelnik J."/>
            <person name="Repkova J."/>
        </authorList>
    </citation>
    <scope>NUCLEOTIDE SEQUENCE [LARGE SCALE GENOMIC DNA]</scope>
    <source>
        <strain evidence="5">cv. Tatra</strain>
        <tissue evidence="4">Young leaves</tissue>
    </source>
</reference>
<dbReference type="Proteomes" id="UP000236291">
    <property type="component" value="Unassembled WGS sequence"/>
</dbReference>
<feature type="domain" description="CCHC-type" evidence="3">
    <location>
        <begin position="199"/>
        <end position="214"/>
    </location>
</feature>
<dbReference type="PROSITE" id="PS50158">
    <property type="entry name" value="ZF_CCHC"/>
    <property type="match status" value="1"/>
</dbReference>
<comment type="caution">
    <text evidence="4">The sequence shown here is derived from an EMBL/GenBank/DDBJ whole genome shotgun (WGS) entry which is preliminary data.</text>
</comment>
<dbReference type="GO" id="GO:0003676">
    <property type="term" value="F:nucleic acid binding"/>
    <property type="evidence" value="ECO:0007669"/>
    <property type="project" value="InterPro"/>
</dbReference>
<evidence type="ECO:0000313" key="5">
    <source>
        <dbReference type="Proteomes" id="UP000236291"/>
    </source>
</evidence>
<evidence type="ECO:0000259" key="3">
    <source>
        <dbReference type="PROSITE" id="PS50158"/>
    </source>
</evidence>
<organism evidence="4 5">
    <name type="scientific">Trifolium pratense</name>
    <name type="common">Red clover</name>
    <dbReference type="NCBI Taxonomy" id="57577"/>
    <lineage>
        <taxon>Eukaryota</taxon>
        <taxon>Viridiplantae</taxon>
        <taxon>Streptophyta</taxon>
        <taxon>Embryophyta</taxon>
        <taxon>Tracheophyta</taxon>
        <taxon>Spermatophyta</taxon>
        <taxon>Magnoliopsida</taxon>
        <taxon>eudicotyledons</taxon>
        <taxon>Gunneridae</taxon>
        <taxon>Pentapetalae</taxon>
        <taxon>rosids</taxon>
        <taxon>fabids</taxon>
        <taxon>Fabales</taxon>
        <taxon>Fabaceae</taxon>
        <taxon>Papilionoideae</taxon>
        <taxon>50 kb inversion clade</taxon>
        <taxon>NPAAA clade</taxon>
        <taxon>Hologalegina</taxon>
        <taxon>IRL clade</taxon>
        <taxon>Trifolieae</taxon>
        <taxon>Trifolium</taxon>
    </lineage>
</organism>
<name>A0A2K3MDD6_TRIPR</name>
<dbReference type="GO" id="GO:0008270">
    <property type="term" value="F:zinc ion binding"/>
    <property type="evidence" value="ECO:0007669"/>
    <property type="project" value="UniProtKB-KW"/>
</dbReference>